<dbReference type="SUPFAM" id="SSF89447">
    <property type="entry name" value="AbrB/MazE/MraZ-like"/>
    <property type="match status" value="1"/>
</dbReference>
<dbReference type="GO" id="GO:0005737">
    <property type="term" value="C:cytoplasm"/>
    <property type="evidence" value="ECO:0007669"/>
    <property type="project" value="UniProtKB-UniRule"/>
</dbReference>
<feature type="domain" description="SpoVT-AbrB" evidence="8">
    <location>
        <begin position="5"/>
        <end position="47"/>
    </location>
</feature>
<dbReference type="AlphaFoldDB" id="A0A424Y9H7"/>
<protein>
    <recommendedName>
        <fullName evidence="1 7">Transcriptional regulator MraZ</fullName>
    </recommendedName>
</protein>
<dbReference type="Gene3D" id="3.40.1550.20">
    <property type="entry name" value="Transcriptional regulator MraZ domain"/>
    <property type="match status" value="1"/>
</dbReference>
<evidence type="ECO:0000259" key="8">
    <source>
        <dbReference type="PROSITE" id="PS51740"/>
    </source>
</evidence>
<evidence type="ECO:0000256" key="2">
    <source>
        <dbReference type="ARBA" id="ARBA00022490"/>
    </source>
</evidence>
<dbReference type="GO" id="GO:0009295">
    <property type="term" value="C:nucleoid"/>
    <property type="evidence" value="ECO:0007669"/>
    <property type="project" value="UniProtKB-SubCell"/>
</dbReference>
<dbReference type="GO" id="GO:0003700">
    <property type="term" value="F:DNA-binding transcription factor activity"/>
    <property type="evidence" value="ECO:0007669"/>
    <property type="project" value="UniProtKB-UniRule"/>
</dbReference>
<dbReference type="InterPro" id="IPR003444">
    <property type="entry name" value="MraZ"/>
</dbReference>
<keyword evidence="5 7" id="KW-0238">DNA-binding</keyword>
<gene>
    <name evidence="7 9" type="primary">mraZ</name>
    <name evidence="9" type="ORF">D5R97_10050</name>
</gene>
<organism evidence="9 10">
    <name type="scientific">Candidatus Syntrophonatronum acetioxidans</name>
    <dbReference type="NCBI Taxonomy" id="1795816"/>
    <lineage>
        <taxon>Bacteria</taxon>
        <taxon>Bacillati</taxon>
        <taxon>Bacillota</taxon>
        <taxon>Clostridia</taxon>
        <taxon>Eubacteriales</taxon>
        <taxon>Syntrophomonadaceae</taxon>
        <taxon>Candidatus Syntrophonatronum</taxon>
    </lineage>
</organism>
<keyword evidence="2 7" id="KW-0963">Cytoplasm</keyword>
<accession>A0A424Y9H7</accession>
<keyword evidence="3" id="KW-0677">Repeat</keyword>
<feature type="domain" description="SpoVT-AbrB" evidence="8">
    <location>
        <begin position="76"/>
        <end position="119"/>
    </location>
</feature>
<keyword evidence="4 7" id="KW-0805">Transcription regulation</keyword>
<dbReference type="GO" id="GO:0000976">
    <property type="term" value="F:transcription cis-regulatory region binding"/>
    <property type="evidence" value="ECO:0007669"/>
    <property type="project" value="TreeGrafter"/>
</dbReference>
<dbReference type="InterPro" id="IPR007159">
    <property type="entry name" value="SpoVT-AbrB_dom"/>
</dbReference>
<dbReference type="CDD" id="cd16320">
    <property type="entry name" value="MraZ_N"/>
    <property type="match status" value="1"/>
</dbReference>
<comment type="similarity">
    <text evidence="7">Belongs to the MraZ family.</text>
</comment>
<dbReference type="CDD" id="cd16321">
    <property type="entry name" value="MraZ_C"/>
    <property type="match status" value="1"/>
</dbReference>
<dbReference type="NCBIfam" id="TIGR00242">
    <property type="entry name" value="division/cell wall cluster transcriptional repressor MraZ"/>
    <property type="match status" value="1"/>
</dbReference>
<comment type="subunit">
    <text evidence="7">Forms oligomers.</text>
</comment>
<comment type="caution">
    <text evidence="9">The sequence shown here is derived from an EMBL/GenBank/DDBJ whole genome shotgun (WGS) entry which is preliminary data.</text>
</comment>
<evidence type="ECO:0000256" key="7">
    <source>
        <dbReference type="HAMAP-Rule" id="MF_01008"/>
    </source>
</evidence>
<evidence type="ECO:0000256" key="5">
    <source>
        <dbReference type="ARBA" id="ARBA00023125"/>
    </source>
</evidence>
<sequence length="145" mass="16899">MFMGEYQHTIDGKGRVIMPARFREGLGEKFIVTRGLDNCLFVYPLEEWEKLEKKLKALPFTKADARAFTRFFFSGAIECEADKQGRVLIPQNLRDHAKLQKEAVVIGVSNRVEIWSQEVWEKYSEEANLSFEEISEKIVDFDFDL</sequence>
<dbReference type="GO" id="GO:2000143">
    <property type="term" value="P:negative regulation of DNA-templated transcription initiation"/>
    <property type="evidence" value="ECO:0007669"/>
    <property type="project" value="TreeGrafter"/>
</dbReference>
<dbReference type="Pfam" id="PF02381">
    <property type="entry name" value="MraZ"/>
    <property type="match status" value="2"/>
</dbReference>
<evidence type="ECO:0000256" key="4">
    <source>
        <dbReference type="ARBA" id="ARBA00023015"/>
    </source>
</evidence>
<dbReference type="InterPro" id="IPR037914">
    <property type="entry name" value="SpoVT-AbrB_sf"/>
</dbReference>
<dbReference type="HAMAP" id="MF_01008">
    <property type="entry name" value="MraZ"/>
    <property type="match status" value="1"/>
</dbReference>
<reference evidence="9 10" key="1">
    <citation type="submission" date="2018-08" db="EMBL/GenBank/DDBJ databases">
        <title>The metabolism and importance of syntrophic acetate oxidation coupled to methane or sulfide production in haloalkaline environments.</title>
        <authorList>
            <person name="Timmers P.H.A."/>
            <person name="Vavourakis C.D."/>
            <person name="Sorokin D.Y."/>
            <person name="Sinninghe Damste J.S."/>
            <person name="Muyzer G."/>
            <person name="Stams A.J.M."/>
            <person name="Plugge C.M."/>
        </authorList>
    </citation>
    <scope>NUCLEOTIDE SEQUENCE [LARGE SCALE GENOMIC DNA]</scope>
    <source>
        <strain evidence="9">MSAO_Bac1</strain>
    </source>
</reference>
<dbReference type="PROSITE" id="PS51740">
    <property type="entry name" value="SPOVT_ABRB"/>
    <property type="match status" value="2"/>
</dbReference>
<keyword evidence="6 7" id="KW-0804">Transcription</keyword>
<dbReference type="EMBL" id="QZAA01000285">
    <property type="protein sequence ID" value="RQD72992.1"/>
    <property type="molecule type" value="Genomic_DNA"/>
</dbReference>
<dbReference type="PANTHER" id="PTHR34701:SF1">
    <property type="entry name" value="TRANSCRIPTIONAL REGULATOR MRAZ"/>
    <property type="match status" value="1"/>
</dbReference>
<dbReference type="InterPro" id="IPR020603">
    <property type="entry name" value="MraZ_dom"/>
</dbReference>
<dbReference type="InterPro" id="IPR035642">
    <property type="entry name" value="MraZ_N"/>
</dbReference>
<dbReference type="InterPro" id="IPR038619">
    <property type="entry name" value="MraZ_sf"/>
</dbReference>
<name>A0A424Y9H7_9FIRM</name>
<evidence type="ECO:0000313" key="9">
    <source>
        <dbReference type="EMBL" id="RQD72992.1"/>
    </source>
</evidence>
<dbReference type="FunFam" id="3.40.1550.20:FF:000002">
    <property type="entry name" value="Transcriptional regulator MraZ"/>
    <property type="match status" value="1"/>
</dbReference>
<evidence type="ECO:0000256" key="1">
    <source>
        <dbReference type="ARBA" id="ARBA00013860"/>
    </source>
</evidence>
<dbReference type="PANTHER" id="PTHR34701">
    <property type="entry name" value="TRANSCRIPTIONAL REGULATOR MRAZ"/>
    <property type="match status" value="1"/>
</dbReference>
<evidence type="ECO:0000313" key="10">
    <source>
        <dbReference type="Proteomes" id="UP000285138"/>
    </source>
</evidence>
<evidence type="ECO:0000256" key="6">
    <source>
        <dbReference type="ARBA" id="ARBA00023163"/>
    </source>
</evidence>
<evidence type="ECO:0000256" key="3">
    <source>
        <dbReference type="ARBA" id="ARBA00022737"/>
    </source>
</evidence>
<dbReference type="InterPro" id="IPR035644">
    <property type="entry name" value="MraZ_C"/>
</dbReference>
<comment type="subcellular location">
    <subcellularLocation>
        <location evidence="7">Cytoplasm</location>
        <location evidence="7">Nucleoid</location>
    </subcellularLocation>
</comment>
<dbReference type="Proteomes" id="UP000285138">
    <property type="component" value="Unassembled WGS sequence"/>
</dbReference>
<proteinExistence type="inferred from homology"/>